<name>A0ABN9WJ49_9DINO</name>
<organism evidence="2 3">
    <name type="scientific">Prorocentrum cordatum</name>
    <dbReference type="NCBI Taxonomy" id="2364126"/>
    <lineage>
        <taxon>Eukaryota</taxon>
        <taxon>Sar</taxon>
        <taxon>Alveolata</taxon>
        <taxon>Dinophyceae</taxon>
        <taxon>Prorocentrales</taxon>
        <taxon>Prorocentraceae</taxon>
        <taxon>Prorocentrum</taxon>
    </lineage>
</organism>
<evidence type="ECO:0000313" key="3">
    <source>
        <dbReference type="Proteomes" id="UP001189429"/>
    </source>
</evidence>
<keyword evidence="3" id="KW-1185">Reference proteome</keyword>
<feature type="region of interest" description="Disordered" evidence="1">
    <location>
        <begin position="192"/>
        <end position="215"/>
    </location>
</feature>
<feature type="compositionally biased region" description="Basic residues" evidence="1">
    <location>
        <begin position="523"/>
        <end position="533"/>
    </location>
</feature>
<feature type="non-terminal residue" evidence="2">
    <location>
        <position position="533"/>
    </location>
</feature>
<dbReference type="Proteomes" id="UP001189429">
    <property type="component" value="Unassembled WGS sequence"/>
</dbReference>
<evidence type="ECO:0000256" key="1">
    <source>
        <dbReference type="SAM" id="MobiDB-lite"/>
    </source>
</evidence>
<reference evidence="2" key="1">
    <citation type="submission" date="2023-10" db="EMBL/GenBank/DDBJ databases">
        <authorList>
            <person name="Chen Y."/>
            <person name="Shah S."/>
            <person name="Dougan E. K."/>
            <person name="Thang M."/>
            <person name="Chan C."/>
        </authorList>
    </citation>
    <scope>NUCLEOTIDE SEQUENCE [LARGE SCALE GENOMIC DNA]</scope>
</reference>
<proteinExistence type="predicted"/>
<accession>A0ABN9WJ49</accession>
<evidence type="ECO:0000313" key="2">
    <source>
        <dbReference type="EMBL" id="CAK0885170.1"/>
    </source>
</evidence>
<comment type="caution">
    <text evidence="2">The sequence shown here is derived from an EMBL/GenBank/DDBJ whole genome shotgun (WGS) entry which is preliminary data.</text>
</comment>
<protein>
    <submittedName>
        <fullName evidence="2">Uncharacterized protein</fullName>
    </submittedName>
</protein>
<feature type="region of interest" description="Disordered" evidence="1">
    <location>
        <begin position="495"/>
        <end position="533"/>
    </location>
</feature>
<gene>
    <name evidence="2" type="ORF">PCOR1329_LOCUS66872</name>
</gene>
<dbReference type="EMBL" id="CAUYUJ010018637">
    <property type="protein sequence ID" value="CAK0885170.1"/>
    <property type="molecule type" value="Genomic_DNA"/>
</dbReference>
<sequence>MPEAAPLGRDAASALRALAVEDGLETCNGQYSLTPTVHHGRPVWKKASDPLRYLFFSEPQKTWFISDELEDLGFEKAVTDVDLPLGLRWSKGTVLTAEANGDLAGTPKVLRLAGGLEACDGEYALTPQKHNGRPVWKKAADPERLLFFSEVDKTWYISDEIEDQGFDKATTDVPEPLGLRWLKGSAVRAEERARGGGAEAGEEVGDGKGGGLPAAGAPNRGSRLIAEGGLESCQGEYALTPTVHNGRSVWKKAEEPKRLLFYSALNNFWYISDEFEDRGFDSAPVEDADELLPFGLEWEKGASLTTPGMKEEKKVADALAALRVVVDDIRVLRGQEGKEAEIKEATGRLAGMLKDARAAGVPDEKLLEASSPPKADGGAASWKPGDEAQICGLASEQGRPLNGKVGVIKAYSEEKGRFEVKLTDGKVVFAKGANLQPPADAAEAPLKVGDRVEIFGLTSESGSKLNGREGAISEFVADKERFMVELSPSEVVSVKPANLRAVAPPPSPEKRSASRSSSSSSSSRRKRKKARKD</sequence>